<comment type="caution">
    <text evidence="1">The sequence shown here is derived from an EMBL/GenBank/DDBJ whole genome shotgun (WGS) entry which is preliminary data.</text>
</comment>
<accession>A0A4R9M0W3</accession>
<dbReference type="Proteomes" id="UP000298058">
    <property type="component" value="Unassembled WGS sequence"/>
</dbReference>
<evidence type="ECO:0000313" key="2">
    <source>
        <dbReference type="Proteomes" id="UP000298058"/>
    </source>
</evidence>
<dbReference type="EMBL" id="RQHW01000031">
    <property type="protein sequence ID" value="TGN19445.1"/>
    <property type="molecule type" value="Genomic_DNA"/>
</dbReference>
<name>A0A4R9M0W3_9LEPT</name>
<dbReference type="AlphaFoldDB" id="A0A4R9M0W3"/>
<gene>
    <name evidence="1" type="ORF">EHS15_08895</name>
</gene>
<organism evidence="1 2">
    <name type="scientific">Leptospira idonii</name>
    <dbReference type="NCBI Taxonomy" id="1193500"/>
    <lineage>
        <taxon>Bacteria</taxon>
        <taxon>Pseudomonadati</taxon>
        <taxon>Spirochaetota</taxon>
        <taxon>Spirochaetia</taxon>
        <taxon>Leptospirales</taxon>
        <taxon>Leptospiraceae</taxon>
        <taxon>Leptospira</taxon>
    </lineage>
</organism>
<evidence type="ECO:0000313" key="1">
    <source>
        <dbReference type="EMBL" id="TGN19445.1"/>
    </source>
</evidence>
<protein>
    <submittedName>
        <fullName evidence="1">Uncharacterized protein</fullName>
    </submittedName>
</protein>
<proteinExistence type="predicted"/>
<dbReference type="RefSeq" id="WP_135760207.1">
    <property type="nucleotide sequence ID" value="NZ_RQHW01000031.1"/>
</dbReference>
<dbReference type="OrthoDB" id="323683at2"/>
<keyword evidence="2" id="KW-1185">Reference proteome</keyword>
<sequence>MIKSSQAKFLLFPLFIFISYSLFASELYKFVAWKPIEDASGYQIQIKDKQGKIIIDKKIEKNYFSVQDLAVGDYFVRSAPLNLFKKPVVWSEWKEMEILISEIPTVEKKENDKPAISLKKPEPSVENKSTVSELEIEGDNFLDVTEVEIKQQETKLPILEKQFKNERRIDVKVDTAKASPGDYDLTIVNPFQKPQVVSKFLKIEETPPAKTVVEVPKGKQLHQFTYEEYMSYLEENKVKDCDMTKIPGPTLGGCYKSYVTINQSTKETRDMYAFFRLISENQNDRFFGYSYFETKCKPVFLPAKQRMTDLLNKKRSSLDSEETAKLEKAVKKLATCSE</sequence>
<reference evidence="1" key="1">
    <citation type="journal article" date="2019" name="PLoS Negl. Trop. Dis.">
        <title>Revisiting the worldwide diversity of Leptospira species in the environment.</title>
        <authorList>
            <person name="Vincent A.T."/>
            <person name="Schiettekatte O."/>
            <person name="Bourhy P."/>
            <person name="Veyrier F.J."/>
            <person name="Picardeau M."/>
        </authorList>
    </citation>
    <scope>NUCLEOTIDE SEQUENCE [LARGE SCALE GENOMIC DNA]</scope>
    <source>
        <strain evidence="1">201300427</strain>
    </source>
</reference>